<dbReference type="InterPro" id="IPR007393">
    <property type="entry name" value="YlxR_dom"/>
</dbReference>
<dbReference type="RefSeq" id="WP_012244102.1">
    <property type="nucleotide sequence ID" value="NC_010168.1"/>
</dbReference>
<evidence type="ECO:0000313" key="3">
    <source>
        <dbReference type="Proteomes" id="UP000002007"/>
    </source>
</evidence>
<dbReference type="InterPro" id="IPR035931">
    <property type="entry name" value="YlxR-like_sf"/>
</dbReference>
<dbReference type="AlphaFoldDB" id="A9WR28"/>
<dbReference type="HOGENOM" id="CLU_147970_0_2_11"/>
<dbReference type="KEGG" id="rsa:RSal33209_0655"/>
<sequence>MSTTQLTASKTPIRTCVGCRCRDAQPKLLRVVRDASGVLEVDPHRSMAGRGAWLHPEKACLDLALKRHGFSRAFRGAGETASVESYFAQNRTVQPESGSEN</sequence>
<dbReference type="Pfam" id="PF04296">
    <property type="entry name" value="YlxR"/>
    <property type="match status" value="1"/>
</dbReference>
<dbReference type="InterPro" id="IPR037465">
    <property type="entry name" value="YlxR"/>
</dbReference>
<protein>
    <submittedName>
        <fullName evidence="2">DNA/RNA-binding protein</fullName>
    </submittedName>
</protein>
<organism evidence="2 3">
    <name type="scientific">Renibacterium salmoninarum (strain ATCC 33209 / DSM 20767 / JCM 11484 / NBRC 15589 / NCIMB 2235)</name>
    <dbReference type="NCBI Taxonomy" id="288705"/>
    <lineage>
        <taxon>Bacteria</taxon>
        <taxon>Bacillati</taxon>
        <taxon>Actinomycetota</taxon>
        <taxon>Actinomycetes</taxon>
        <taxon>Micrococcales</taxon>
        <taxon>Micrococcaceae</taxon>
        <taxon>Renibacterium</taxon>
    </lineage>
</organism>
<dbReference type="EMBL" id="CP000910">
    <property type="protein sequence ID" value="ABY22402.1"/>
    <property type="molecule type" value="Genomic_DNA"/>
</dbReference>
<keyword evidence="3" id="KW-1185">Reference proteome</keyword>
<dbReference type="Proteomes" id="UP000002007">
    <property type="component" value="Chromosome"/>
</dbReference>
<proteinExistence type="predicted"/>
<reference evidence="3" key="1">
    <citation type="journal article" date="2008" name="J. Bacteriol.">
        <title>Genome sequence of the fish pathogen Renibacterium salmoninarum suggests reductive evolution away from an environmental Arthrobacter ancestor.</title>
        <authorList>
            <person name="Wiens G.D."/>
            <person name="Rockey D.D."/>
            <person name="Wu Z."/>
            <person name="Chang J."/>
            <person name="Levy R."/>
            <person name="Crane S."/>
            <person name="Chen D.S."/>
            <person name="Capri G.R."/>
            <person name="Burnett J.R."/>
            <person name="Sudheesh P.S."/>
            <person name="Schipma M.J."/>
            <person name="Burd H."/>
            <person name="Bhattacharyya A."/>
            <person name="Rhodes L.D."/>
            <person name="Kaul R."/>
            <person name="Strom M.S."/>
        </authorList>
    </citation>
    <scope>NUCLEOTIDE SEQUENCE [LARGE SCALE GENOMIC DNA]</scope>
    <source>
        <strain evidence="3">ATCC 33209 / DSM 20767 / JCM 11484 / NBRC 15589 / NCIMB 2235</strain>
    </source>
</reference>
<gene>
    <name evidence="2" type="ordered locus">RSal33209_0655</name>
</gene>
<evidence type="ECO:0000313" key="2">
    <source>
        <dbReference type="EMBL" id="ABY22402.1"/>
    </source>
</evidence>
<dbReference type="SUPFAM" id="SSF64376">
    <property type="entry name" value="YlxR-like"/>
    <property type="match status" value="1"/>
</dbReference>
<dbReference type="PANTHER" id="PTHR34215:SF1">
    <property type="entry name" value="YLXR DOMAIN-CONTAINING PROTEIN"/>
    <property type="match status" value="1"/>
</dbReference>
<dbReference type="eggNOG" id="COG2740">
    <property type="taxonomic scope" value="Bacteria"/>
</dbReference>
<dbReference type="Gene3D" id="3.30.1230.10">
    <property type="entry name" value="YlxR-like"/>
    <property type="match status" value="1"/>
</dbReference>
<evidence type="ECO:0000259" key="1">
    <source>
        <dbReference type="Pfam" id="PF04296"/>
    </source>
</evidence>
<accession>A9WR28</accession>
<name>A9WR28_RENSM</name>
<dbReference type="STRING" id="288705.RSal33209_0655"/>
<feature type="domain" description="YlxR" evidence="1">
    <location>
        <begin position="14"/>
        <end position="77"/>
    </location>
</feature>
<dbReference type="PANTHER" id="PTHR34215">
    <property type="entry name" value="BLL0784 PROTEIN"/>
    <property type="match status" value="1"/>
</dbReference>